<keyword evidence="4" id="KW-1185">Reference proteome</keyword>
<dbReference type="Proteomes" id="UP000076154">
    <property type="component" value="Unassembled WGS sequence"/>
</dbReference>
<dbReference type="OrthoDB" id="25778at2759"/>
<name>A0A369JBH0_HYPMA</name>
<feature type="transmembrane region" description="Helical" evidence="2">
    <location>
        <begin position="1061"/>
        <end position="1083"/>
    </location>
</feature>
<keyword evidence="2" id="KW-1133">Transmembrane helix</keyword>
<keyword evidence="2" id="KW-0472">Membrane</keyword>
<feature type="region of interest" description="Disordered" evidence="1">
    <location>
        <begin position="244"/>
        <end position="278"/>
    </location>
</feature>
<evidence type="ECO:0000256" key="2">
    <source>
        <dbReference type="SAM" id="Phobius"/>
    </source>
</evidence>
<reference evidence="3" key="1">
    <citation type="submission" date="2018-04" db="EMBL/GenBank/DDBJ databases">
        <title>Whole genome sequencing of Hypsizygus marmoreus.</title>
        <authorList>
            <person name="Choi I.-G."/>
            <person name="Min B."/>
            <person name="Kim J.-G."/>
            <person name="Kim S."/>
            <person name="Oh Y.-L."/>
            <person name="Kong W.-S."/>
            <person name="Park H."/>
            <person name="Jeong J."/>
            <person name="Song E.-S."/>
        </authorList>
    </citation>
    <scope>NUCLEOTIDE SEQUENCE [LARGE SCALE GENOMIC DNA]</scope>
    <source>
        <strain evidence="3">51987-8</strain>
    </source>
</reference>
<evidence type="ECO:0000256" key="1">
    <source>
        <dbReference type="SAM" id="MobiDB-lite"/>
    </source>
</evidence>
<dbReference type="AlphaFoldDB" id="A0A369JBH0"/>
<evidence type="ECO:0000313" key="4">
    <source>
        <dbReference type="Proteomes" id="UP000076154"/>
    </source>
</evidence>
<comment type="caution">
    <text evidence="3">The sequence shown here is derived from an EMBL/GenBank/DDBJ whole genome shotgun (WGS) entry which is preliminary data.</text>
</comment>
<protein>
    <submittedName>
        <fullName evidence="3">Uncharacterized protein</fullName>
    </submittedName>
</protein>
<feature type="compositionally biased region" description="Low complexity" evidence="1">
    <location>
        <begin position="421"/>
        <end position="432"/>
    </location>
</feature>
<evidence type="ECO:0000313" key="3">
    <source>
        <dbReference type="EMBL" id="RDB19451.1"/>
    </source>
</evidence>
<feature type="compositionally biased region" description="Low complexity" evidence="1">
    <location>
        <begin position="318"/>
        <end position="327"/>
    </location>
</feature>
<dbReference type="Pfam" id="PF03142">
    <property type="entry name" value="Chitin_synth_2"/>
    <property type="match status" value="1"/>
</dbReference>
<dbReference type="EMBL" id="LUEZ02000080">
    <property type="protein sequence ID" value="RDB19451.1"/>
    <property type="molecule type" value="Genomic_DNA"/>
</dbReference>
<feature type="region of interest" description="Disordered" evidence="1">
    <location>
        <begin position="315"/>
        <end position="337"/>
    </location>
</feature>
<sequence length="1170" mass="127050">MPLNNPRQRHCCEALPFLFVPATPTDNTADAEAPIEVFRGIQETHGYAGRVPSRYGGGNIRAGDERVELHPGLLGLGLSRRGGEDRFRSLTDLKWGESESMGFSELGDNKKLEFDLTESARGEHTAKRGTLSLNDFSTTGFSRTDGPLSVTLQFSPPVAKTISSWPFHNAEMSKKLKKMVWDTEPVIGSEEVIEEAFVDVFCDLMYGGGWMDLERDEELDRNCNWALVDSLPYNALLPSFNANTLQQDGRSSKSSRHQSPRVVPSPLPATPGPVATPTPPAVDLLVDFAASYPFGQDVGADQAIVGVFDAFDANAGQSRPSNSSPSSQWNDAPSSHMHDTWRVLDQPQPVLAQLNTLNLRTPSPALDLLDSVTADDGDDGDALPIPVPIPRRQTHTTSSSVLPHSHGYGHMSPCSPPTPASTPSTARPAALTRAVSHPAPTRFPPPTTIMPTTVISSSNRRFAAPLPFTRIEKESVAPPVVALGTALELASFAVHRNQHLPPGVGLHPHAVPNGGSARTFVKNLLAGEAESGTVVHVAVVPLPRRRAKLAGREGDGEGEEPLVGIAFDTGKFLVYSLKTLCVVRRLDVVDRGSRIEGFQVNERFILFSTTNPPSLYVLSSNSLDILRVIGQDKILPYLSPPTPGSSTSGSAGGLTTSTAVSMLSSAFAGALSGLTSSSGPAALSHRPTYGEHSAYDDDTSYDPPHRPHIPCIHFDEFEFRQHRIQKHSHGTRNGVRRRGFAIHAGRAGDCGGRKRVEWDEDAWGAGGFCCEESGGYFVTVVDLTSLAGAPHASSPTLVAEFMVSKDKQISHLAFSSNGCTLIVVPKGWIYTSNIPNPADAHRRHEAYGCAAGMAREACAEHFDLSFLGWCDLRDYAVGRAHLPNGARVQCAIRGEVFDLTTIGIHHRIICVVPTKLILNYGGQITDNIFPVQVSALWNGIDGNVSPFVILDSRNVTGPNAQYHDFWAFTNDSRPDWYFEWMVQMRPPATRAPCGTQAPPANTNFMHGVVIDVFKFGSGSDVTKQLDNLKINPVILERQKVCLRNLFTIGKVDNRNSTQWQFSMYLLLSLSLVIISIIGLKLLASVNFGTPRAPEDHDKFVICQVPCYMEGDSSLQRTIDLLVQTKYDDKRKSPNCADPNLDPEPLSFLSSCHLLLDPEASAFAGVLGDRS</sequence>
<feature type="region of interest" description="Disordered" evidence="1">
    <location>
        <begin position="370"/>
        <end position="448"/>
    </location>
</feature>
<proteinExistence type="predicted"/>
<organism evidence="3 4">
    <name type="scientific">Hypsizygus marmoreus</name>
    <name type="common">White beech mushroom</name>
    <name type="synonym">Agaricus marmoreus</name>
    <dbReference type="NCBI Taxonomy" id="39966"/>
    <lineage>
        <taxon>Eukaryota</taxon>
        <taxon>Fungi</taxon>
        <taxon>Dikarya</taxon>
        <taxon>Basidiomycota</taxon>
        <taxon>Agaricomycotina</taxon>
        <taxon>Agaricomycetes</taxon>
        <taxon>Agaricomycetidae</taxon>
        <taxon>Agaricales</taxon>
        <taxon>Tricholomatineae</taxon>
        <taxon>Lyophyllaceae</taxon>
        <taxon>Hypsizygus</taxon>
    </lineage>
</organism>
<feature type="compositionally biased region" description="Pro residues" evidence="1">
    <location>
        <begin position="263"/>
        <end position="278"/>
    </location>
</feature>
<keyword evidence="2" id="KW-0812">Transmembrane</keyword>
<gene>
    <name evidence="3" type="ORF">Hypma_013501</name>
</gene>
<dbReference type="InParanoid" id="A0A369JBH0"/>
<accession>A0A369JBH0</accession>
<feature type="region of interest" description="Disordered" evidence="1">
    <location>
        <begin position="680"/>
        <end position="699"/>
    </location>
</feature>